<dbReference type="Gene3D" id="3.20.20.80">
    <property type="entry name" value="Glycosidases"/>
    <property type="match status" value="1"/>
</dbReference>
<sequence>MLGRIVVALIATGLAIASSAAAFQAPIIGLPERHARHVEVVGDAQSGYALHVNGHPYTVYGVGIGQPSDERFAALVKAGGNTVRTWSQYEADKVFELAEKHGVMVALGLDFGQELHGFDYDNEEAVAQQFARTREAVLRYKDHPNLLMYIVGNELNLLFDDEGEVAPVNAKAYIALNDVAEFIHQVDPHHPVSTAFAGYLTHHVDRALPYLPNLDILSVQLYGDLVRMPEFLAGDRSGIPIMITEYGPIGHWEMPKTAWGREIEEPSALKARGMAERIDRFIANDQSGRIIGNFAFYWGHKQERTSTWYSMFTPEGRPDARADELSRYWTGSYPANRAPMIEWITLAGKGPLESVKLAPGAEYTAEIDLWDPESDPLSTEWILRREVSERSEGGGLEAAPPEVPLTVVGTTARTVTFRAPIESGEYRLFATSSDPGQKIATANIPLMVE</sequence>
<dbReference type="InterPro" id="IPR017853">
    <property type="entry name" value="GH"/>
</dbReference>
<evidence type="ECO:0000313" key="2">
    <source>
        <dbReference type="EMBL" id="NNU15104.1"/>
    </source>
</evidence>
<name>A0A7Y3RJ98_9PROT</name>
<keyword evidence="1" id="KW-0732">Signal</keyword>
<dbReference type="SUPFAM" id="SSF51445">
    <property type="entry name" value="(Trans)glycosidases"/>
    <property type="match status" value="1"/>
</dbReference>
<organism evidence="2 3">
    <name type="scientific">Parvularcula mediterranea</name>
    <dbReference type="NCBI Taxonomy" id="2732508"/>
    <lineage>
        <taxon>Bacteria</taxon>
        <taxon>Pseudomonadati</taxon>
        <taxon>Pseudomonadota</taxon>
        <taxon>Alphaproteobacteria</taxon>
        <taxon>Parvularculales</taxon>
        <taxon>Parvularculaceae</taxon>
        <taxon>Parvularcula</taxon>
    </lineage>
</organism>
<feature type="signal peptide" evidence="1">
    <location>
        <begin position="1"/>
        <end position="22"/>
    </location>
</feature>
<comment type="caution">
    <text evidence="2">The sequence shown here is derived from an EMBL/GenBank/DDBJ whole genome shotgun (WGS) entry which is preliminary data.</text>
</comment>
<protein>
    <recommendedName>
        <fullName evidence="4">Glycoside hydrolase family 2 catalytic domain-containing protein</fullName>
    </recommendedName>
</protein>
<gene>
    <name evidence="2" type="ORF">HK107_02040</name>
</gene>
<dbReference type="RefSeq" id="WP_173196306.1">
    <property type="nucleotide sequence ID" value="NZ_JABFCX010000002.1"/>
</dbReference>
<accession>A0A7Y3RJ98</accession>
<dbReference type="Proteomes" id="UP000536835">
    <property type="component" value="Unassembled WGS sequence"/>
</dbReference>
<reference evidence="2 3" key="1">
    <citation type="submission" date="2020-05" db="EMBL/GenBank/DDBJ databases">
        <title>Parvularcula mediterraneae sp. nov., isolated from polypropylene straw from shallow seawater of the seashore of Laganas in Zakynthos island, Greece.</title>
        <authorList>
            <person name="Szabo I."/>
            <person name="Al-Omari J."/>
            <person name="Rado J."/>
            <person name="Szerdahelyi G.S."/>
        </authorList>
    </citation>
    <scope>NUCLEOTIDE SEQUENCE [LARGE SCALE GENOMIC DNA]</scope>
    <source>
        <strain evidence="2 3">ZS-1/3</strain>
    </source>
</reference>
<keyword evidence="3" id="KW-1185">Reference proteome</keyword>
<feature type="chain" id="PRO_5030838844" description="Glycoside hydrolase family 2 catalytic domain-containing protein" evidence="1">
    <location>
        <begin position="23"/>
        <end position="449"/>
    </location>
</feature>
<dbReference type="AlphaFoldDB" id="A0A7Y3RJ98"/>
<evidence type="ECO:0008006" key="4">
    <source>
        <dbReference type="Google" id="ProtNLM"/>
    </source>
</evidence>
<proteinExistence type="predicted"/>
<dbReference type="EMBL" id="JABFCX010000002">
    <property type="protein sequence ID" value="NNU15104.1"/>
    <property type="molecule type" value="Genomic_DNA"/>
</dbReference>
<evidence type="ECO:0000256" key="1">
    <source>
        <dbReference type="SAM" id="SignalP"/>
    </source>
</evidence>
<evidence type="ECO:0000313" key="3">
    <source>
        <dbReference type="Proteomes" id="UP000536835"/>
    </source>
</evidence>